<dbReference type="Pfam" id="PF12796">
    <property type="entry name" value="Ank_2"/>
    <property type="match status" value="1"/>
</dbReference>
<dbReference type="SUPFAM" id="SSF48403">
    <property type="entry name" value="Ankyrin repeat"/>
    <property type="match status" value="1"/>
</dbReference>
<proteinExistence type="predicted"/>
<dbReference type="Gene3D" id="1.25.40.20">
    <property type="entry name" value="Ankyrin repeat-containing domain"/>
    <property type="match status" value="1"/>
</dbReference>
<evidence type="ECO:0000313" key="3">
    <source>
        <dbReference type="EMBL" id="PHN01767.1"/>
    </source>
</evidence>
<dbReference type="AlphaFoldDB" id="A0A2D0MZX6"/>
<keyword evidence="1" id="KW-0677">Repeat</keyword>
<name>A0A2D0MZX6_FLAN2</name>
<evidence type="ECO:0000256" key="1">
    <source>
        <dbReference type="ARBA" id="ARBA00022737"/>
    </source>
</evidence>
<organism evidence="3 4">
    <name type="scientific">Flavilitoribacter nigricans (strain ATCC 23147 / DSM 23189 / NBRC 102662 / NCIMB 1420 / SS-2)</name>
    <name type="common">Lewinella nigricans</name>
    <dbReference type="NCBI Taxonomy" id="1122177"/>
    <lineage>
        <taxon>Bacteria</taxon>
        <taxon>Pseudomonadati</taxon>
        <taxon>Bacteroidota</taxon>
        <taxon>Saprospiria</taxon>
        <taxon>Saprospirales</taxon>
        <taxon>Lewinellaceae</taxon>
        <taxon>Flavilitoribacter</taxon>
    </lineage>
</organism>
<sequence length="218" mass="23452">MIGPILLRGDIPALNARLQADPTLADQAVAQGDHPTHRVHPIHLVCDGVFEKKISEKTALEMVRLLAEAGSDLNDQNSGSTTADTPLITAASLYCDDIALYLIDRGVDVSFRGTHRGTALHWAAWTGSAKVVKRLLAEEVAIDDQGDEFRSTPLLWAINGWLHANPANRREQPAVMELLLKAGANPNVIDGSGRKALGILDGKEQSGLVALLRKFGAE</sequence>
<dbReference type="Pfam" id="PF00023">
    <property type="entry name" value="Ank"/>
    <property type="match status" value="1"/>
</dbReference>
<dbReference type="PANTHER" id="PTHR24201">
    <property type="entry name" value="ANK_REP_REGION DOMAIN-CONTAINING PROTEIN"/>
    <property type="match status" value="1"/>
</dbReference>
<evidence type="ECO:0000256" key="2">
    <source>
        <dbReference type="ARBA" id="ARBA00023043"/>
    </source>
</evidence>
<dbReference type="InterPro" id="IPR002110">
    <property type="entry name" value="Ankyrin_rpt"/>
</dbReference>
<gene>
    <name evidence="3" type="ORF">CRP01_35360</name>
</gene>
<comment type="caution">
    <text evidence="3">The sequence shown here is derived from an EMBL/GenBank/DDBJ whole genome shotgun (WGS) entry which is preliminary data.</text>
</comment>
<dbReference type="OrthoDB" id="407974at2"/>
<protein>
    <submittedName>
        <fullName evidence="3">Uncharacterized protein</fullName>
    </submittedName>
</protein>
<evidence type="ECO:0000313" key="4">
    <source>
        <dbReference type="Proteomes" id="UP000223913"/>
    </source>
</evidence>
<dbReference type="Proteomes" id="UP000223913">
    <property type="component" value="Unassembled WGS sequence"/>
</dbReference>
<keyword evidence="4" id="KW-1185">Reference proteome</keyword>
<dbReference type="EMBL" id="PDUD01000049">
    <property type="protein sequence ID" value="PHN01767.1"/>
    <property type="molecule type" value="Genomic_DNA"/>
</dbReference>
<dbReference type="InterPro" id="IPR036770">
    <property type="entry name" value="Ankyrin_rpt-contain_sf"/>
</dbReference>
<dbReference type="SMART" id="SM00248">
    <property type="entry name" value="ANK"/>
    <property type="match status" value="4"/>
</dbReference>
<keyword evidence="2" id="KW-0040">ANK repeat</keyword>
<dbReference type="InterPro" id="IPR050776">
    <property type="entry name" value="Ank_Repeat/CDKN_Inhibitor"/>
</dbReference>
<accession>A0A2D0MZX6</accession>
<reference evidence="3 4" key="1">
    <citation type="submission" date="2017-10" db="EMBL/GenBank/DDBJ databases">
        <title>The draft genome sequence of Lewinella nigricans NBRC 102662.</title>
        <authorList>
            <person name="Wang K."/>
        </authorList>
    </citation>
    <scope>NUCLEOTIDE SEQUENCE [LARGE SCALE GENOMIC DNA]</scope>
    <source>
        <strain evidence="3 4">NBRC 102662</strain>
    </source>
</reference>
<dbReference type="RefSeq" id="WP_099154814.1">
    <property type="nucleotide sequence ID" value="NZ_PDUD01000049.1"/>
</dbReference>